<dbReference type="Proteomes" id="UP000000591">
    <property type="component" value="Chromosome V"/>
</dbReference>
<dbReference type="EMBL" id="AE016817">
    <property type="protein sequence ID" value="ADJ41759.1"/>
    <property type="molecule type" value="Genomic_DNA"/>
</dbReference>
<organism evidence="1 3">
    <name type="scientific">Eremothecium gossypii (strain ATCC 10895 / CBS 109.51 / FGSC 9923 / NRRL Y-1056)</name>
    <name type="common">Yeast</name>
    <name type="synonym">Ashbya gossypii</name>
    <dbReference type="NCBI Taxonomy" id="284811"/>
    <lineage>
        <taxon>Eukaryota</taxon>
        <taxon>Fungi</taxon>
        <taxon>Dikarya</taxon>
        <taxon>Ascomycota</taxon>
        <taxon>Saccharomycotina</taxon>
        <taxon>Saccharomycetes</taxon>
        <taxon>Saccharomycetales</taxon>
        <taxon>Saccharomycetaceae</taxon>
        <taxon>Eremothecium</taxon>
    </lineage>
</organism>
<dbReference type="GeneID" id="9487600"/>
<keyword evidence="3" id="KW-1185">Reference proteome</keyword>
<gene>
    <name evidence="1" type="ORF">AGOS_ADL393WA</name>
    <name evidence="2" type="ORF">AGOS_AER455CA</name>
</gene>
<proteinExistence type="predicted"/>
<dbReference type="HOGENOM" id="CLU_151428_0_0_1"/>
<dbReference type="RefSeq" id="NP_001342252.1">
    <property type="nucleotide sequence ID" value="NM_001355314.1"/>
</dbReference>
<evidence type="ECO:0000313" key="3">
    <source>
        <dbReference type="Proteomes" id="UP000000591"/>
    </source>
</evidence>
<evidence type="ECO:0000313" key="2">
    <source>
        <dbReference type="EMBL" id="ADJ41782.1"/>
    </source>
</evidence>
<dbReference type="KEGG" id="ago:AGOS_ADL393WA"/>
<sequence>MFLVPCKVRYSGPTAEFQSLNHIRGRKIVGKDILSKFPDSNAYLARPDNVATLNAILNCERDGNDQRLLSELHKFHENLDLNDAIHAST</sequence>
<dbReference type="AlphaFoldDB" id="D8FGB6"/>
<protein>
    <submittedName>
        <fullName evidence="1">ADL393W-Ap</fullName>
    </submittedName>
    <submittedName>
        <fullName evidence="2">AER455C-Ap</fullName>
    </submittedName>
</protein>
<dbReference type="EMBL" id="AE016818">
    <property type="protein sequence ID" value="ADJ41782.1"/>
    <property type="molecule type" value="Genomic_DNA"/>
</dbReference>
<dbReference type="eggNOG" id="ENOG502S76Y">
    <property type="taxonomic scope" value="Eukaryota"/>
</dbReference>
<name>D8FGB6_EREGS</name>
<dbReference type="KEGG" id="ago:AGOS_AER455CA"/>
<accession>D8FGD9</accession>
<reference key="2">
    <citation type="submission" date="2010-06" db="EMBL/GenBank/DDBJ databases">
        <authorList>
            <person name="Dietrich F.S."/>
            <person name="Voegeli S."/>
            <person name="Philippsen P."/>
        </authorList>
    </citation>
    <scope>NUCLEOTIDE SEQUENCE</scope>
    <source>
        <strain>ATCC 10895</strain>
    </source>
</reference>
<accession>D8FGB6</accession>
<reference evidence="1" key="3">
    <citation type="submission" date="2012-02" db="EMBL/GenBank/DDBJ databases">
        <authorList>
            <person name="Dietrich F.S."/>
            <person name="Voegeli S."/>
            <person name="Philippsen P."/>
        </authorList>
    </citation>
    <scope>NUCLEOTIDE SEQUENCE</scope>
    <source>
        <strain evidence="1">ATCC 10895</strain>
    </source>
</reference>
<reference evidence="3" key="4">
    <citation type="journal article" date="2013" name="G3 (Bethesda)">
        <title>Genomes of Ashbya fungi isolated from insects reveal four mating-type loci, numerous translocations, lack of transposons, and distinct gene duplications.</title>
        <authorList>
            <person name="Dietrich F.S."/>
            <person name="Voegeli S."/>
            <person name="Kuo S."/>
            <person name="Philippsen P."/>
        </authorList>
    </citation>
    <scope>GENOME REANNOTATION</scope>
    <source>
        <strain evidence="3">ATCC 10895 / CBS 109.51 / FGSC 9923 / NRRL Y-1056</strain>
    </source>
</reference>
<dbReference type="Proteomes" id="UP000000591">
    <property type="component" value="Chromosome IV"/>
</dbReference>
<evidence type="ECO:0000313" key="1">
    <source>
        <dbReference type="EMBL" id="ADJ41759.1"/>
    </source>
</evidence>
<reference evidence="1 3" key="1">
    <citation type="journal article" date="2004" name="Science">
        <title>The Ashbya gossypii genome as a tool for mapping the ancient Saccharomyces cerevisiae genome.</title>
        <authorList>
            <person name="Dietrich F.S."/>
            <person name="Voegeli S."/>
            <person name="Brachat S."/>
            <person name="Lerch A."/>
            <person name="Gates K."/>
            <person name="Steiner S."/>
            <person name="Mohr C."/>
            <person name="Pohlmann R."/>
            <person name="Luedi P."/>
            <person name="Choi S."/>
            <person name="Wing R.A."/>
            <person name="Flavier A."/>
            <person name="Gaffney T.D."/>
            <person name="Philippsen P."/>
        </authorList>
    </citation>
    <scope>NUCLEOTIDE SEQUENCE [LARGE SCALE GENOMIC DNA]</scope>
    <source>
        <strain evidence="1">ATCC 10895</strain>
        <strain evidence="3">ATCC 10895 / CBS 109.51 / FGSC 9923 / NRRL Y-1056</strain>
    </source>
</reference>
<dbReference type="OrthoDB" id="4067302at2759"/>